<keyword evidence="2" id="KW-0732">Signal</keyword>
<evidence type="ECO:0000256" key="3">
    <source>
        <dbReference type="ARBA" id="ARBA00023136"/>
    </source>
</evidence>
<proteinExistence type="predicted"/>
<evidence type="ECO:0000256" key="4">
    <source>
        <dbReference type="PROSITE-ProRule" id="PRU00473"/>
    </source>
</evidence>
<dbReference type="EMBL" id="JAOWLA010000002">
    <property type="protein sequence ID" value="MCV2863751.1"/>
    <property type="molecule type" value="Genomic_DNA"/>
</dbReference>
<comment type="caution">
    <text evidence="6">The sequence shown here is derived from an EMBL/GenBank/DDBJ whole genome shotgun (WGS) entry which is preliminary data.</text>
</comment>
<dbReference type="RefSeq" id="WP_263720210.1">
    <property type="nucleotide sequence ID" value="NZ_JAOWLA010000002.1"/>
</dbReference>
<evidence type="ECO:0000313" key="7">
    <source>
        <dbReference type="Proteomes" id="UP001652503"/>
    </source>
</evidence>
<name>A0ABT2YY29_9RHOB</name>
<dbReference type="InterPro" id="IPR036737">
    <property type="entry name" value="OmpA-like_sf"/>
</dbReference>
<dbReference type="Gene3D" id="3.40.190.10">
    <property type="entry name" value="Periplasmic binding protein-like II"/>
    <property type="match status" value="2"/>
</dbReference>
<dbReference type="SUPFAM" id="SSF103088">
    <property type="entry name" value="OmpA-like"/>
    <property type="match status" value="1"/>
</dbReference>
<keyword evidence="3 4" id="KW-0472">Membrane</keyword>
<protein>
    <submittedName>
        <fullName evidence="6">Phosphate ABC transporter substrate-binding/OmpA family protein</fullName>
    </submittedName>
</protein>
<dbReference type="PROSITE" id="PS51123">
    <property type="entry name" value="OMPA_2"/>
    <property type="match status" value="1"/>
</dbReference>
<reference evidence="6 7" key="1">
    <citation type="submission" date="2022-10" db="EMBL/GenBank/DDBJ databases">
        <title>Defluviimonas sp. nov., isolated from ocean surface water.</title>
        <authorList>
            <person name="He W."/>
            <person name="Wang L."/>
            <person name="Zhang D.-F."/>
        </authorList>
    </citation>
    <scope>NUCLEOTIDE SEQUENCE [LARGE SCALE GENOMIC DNA]</scope>
    <source>
        <strain evidence="6 7">WL0075</strain>
    </source>
</reference>
<dbReference type="InterPro" id="IPR006665">
    <property type="entry name" value="OmpA-like"/>
</dbReference>
<dbReference type="Pfam" id="PF00691">
    <property type="entry name" value="OmpA"/>
    <property type="match status" value="1"/>
</dbReference>
<evidence type="ECO:0000259" key="5">
    <source>
        <dbReference type="PROSITE" id="PS51123"/>
    </source>
</evidence>
<comment type="subcellular location">
    <subcellularLocation>
        <location evidence="1">Membrane</location>
    </subcellularLocation>
</comment>
<organism evidence="6 7">
    <name type="scientific">Albidovulum sediminicola</name>
    <dbReference type="NCBI Taxonomy" id="2984331"/>
    <lineage>
        <taxon>Bacteria</taxon>
        <taxon>Pseudomonadati</taxon>
        <taxon>Pseudomonadota</taxon>
        <taxon>Alphaproteobacteria</taxon>
        <taxon>Rhodobacterales</taxon>
        <taxon>Paracoccaceae</taxon>
        <taxon>Albidovulum</taxon>
    </lineage>
</organism>
<keyword evidence="7" id="KW-1185">Reference proteome</keyword>
<dbReference type="Gene3D" id="3.30.1330.60">
    <property type="entry name" value="OmpA-like domain"/>
    <property type="match status" value="1"/>
</dbReference>
<evidence type="ECO:0000313" key="6">
    <source>
        <dbReference type="EMBL" id="MCV2863751.1"/>
    </source>
</evidence>
<dbReference type="InterPro" id="IPR024370">
    <property type="entry name" value="PBP_domain"/>
</dbReference>
<dbReference type="CDD" id="cd07185">
    <property type="entry name" value="OmpA_C-like"/>
    <property type="match status" value="1"/>
</dbReference>
<sequence length="517" mass="54922">MATAAMLAGLLPHLGFAGEVALKSSDGTVNLVGELIEFKDDSYVIRTALGELRVAASRVRCEGDSCPTFETAAANVRITGSDTLGEGVMPLLMSGYAGYLDAEASITNTNVAGQVLASLVADAGFGDDIGSFLISSTNSGNGFEALLNKEAAIAMSSRRITPAEARALKGAGMGNMVAPTQEYIVAVDGLVVIVNPENEVETLNVQDLARIFSGEYTNWSQLGGVDLPITVVSPPEGSDSSAVLDAQIFGASPRPRPDSAIIVEDNTAVAAAVNQEPGAIGFVGFAFERGAKPVTLVNECNITVEPDSFSAKTEEYALQRRLYLYTTEAADQMTRDFLTFAQSESADGVIAKAGFVDLGVERRAQTIDGGRAVSLLNSQVDAFEGNVIREFLAQMIQFDRLSTTFRFRLGSANLDERARLDMERLTKYLERMPEGTRVTLVGFTDDVGAFVSNQKLSQERARAVADELVGYAGTRLAGIDLTSQGYGEIAPAACNSTEAGRGINRRVEVWIDKTAAD</sequence>
<gene>
    <name evidence="6" type="ORF">OE647_03235</name>
</gene>
<dbReference type="InterPro" id="IPR050811">
    <property type="entry name" value="Phosphate_ABC_transporter"/>
</dbReference>
<dbReference type="PRINTS" id="PR01021">
    <property type="entry name" value="OMPADOMAIN"/>
</dbReference>
<dbReference type="InterPro" id="IPR006664">
    <property type="entry name" value="OMP_bac"/>
</dbReference>
<dbReference type="Proteomes" id="UP001652503">
    <property type="component" value="Unassembled WGS sequence"/>
</dbReference>
<accession>A0ABT2YY29</accession>
<dbReference type="PANTHER" id="PTHR30570:SF1">
    <property type="entry name" value="PHOSPHATE-BINDING PROTEIN PSTS"/>
    <property type="match status" value="1"/>
</dbReference>
<dbReference type="PANTHER" id="PTHR30570">
    <property type="entry name" value="PERIPLASMIC PHOSPHATE BINDING COMPONENT OF PHOSPHATE ABC TRANSPORTER"/>
    <property type="match status" value="1"/>
</dbReference>
<evidence type="ECO:0000256" key="2">
    <source>
        <dbReference type="ARBA" id="ARBA00022729"/>
    </source>
</evidence>
<feature type="domain" description="OmpA-like" evidence="5">
    <location>
        <begin position="394"/>
        <end position="515"/>
    </location>
</feature>
<dbReference type="Pfam" id="PF12849">
    <property type="entry name" value="PBP_like_2"/>
    <property type="match status" value="1"/>
</dbReference>
<evidence type="ECO:0000256" key="1">
    <source>
        <dbReference type="ARBA" id="ARBA00004370"/>
    </source>
</evidence>
<dbReference type="SUPFAM" id="SSF53850">
    <property type="entry name" value="Periplasmic binding protein-like II"/>
    <property type="match status" value="1"/>
</dbReference>